<name>A0A835N0K7_9ROSI</name>
<dbReference type="AlphaFoldDB" id="A0A835N0K7"/>
<organism evidence="2 3">
    <name type="scientific">Salix dunnii</name>
    <dbReference type="NCBI Taxonomy" id="1413687"/>
    <lineage>
        <taxon>Eukaryota</taxon>
        <taxon>Viridiplantae</taxon>
        <taxon>Streptophyta</taxon>
        <taxon>Embryophyta</taxon>
        <taxon>Tracheophyta</taxon>
        <taxon>Spermatophyta</taxon>
        <taxon>Magnoliopsida</taxon>
        <taxon>eudicotyledons</taxon>
        <taxon>Gunneridae</taxon>
        <taxon>Pentapetalae</taxon>
        <taxon>rosids</taxon>
        <taxon>fabids</taxon>
        <taxon>Malpighiales</taxon>
        <taxon>Salicaceae</taxon>
        <taxon>Saliceae</taxon>
        <taxon>Salix</taxon>
    </lineage>
</organism>
<dbReference type="EMBL" id="JADGMS010000008">
    <property type="protein sequence ID" value="KAF9676433.1"/>
    <property type="molecule type" value="Genomic_DNA"/>
</dbReference>
<comment type="caution">
    <text evidence="2">The sequence shown here is derived from an EMBL/GenBank/DDBJ whole genome shotgun (WGS) entry which is preliminary data.</text>
</comment>
<accession>A0A835N0K7</accession>
<evidence type="ECO:0000313" key="2">
    <source>
        <dbReference type="EMBL" id="KAF9676433.1"/>
    </source>
</evidence>
<evidence type="ECO:0000313" key="3">
    <source>
        <dbReference type="Proteomes" id="UP000657918"/>
    </source>
</evidence>
<feature type="compositionally biased region" description="Basic and acidic residues" evidence="1">
    <location>
        <begin position="71"/>
        <end position="83"/>
    </location>
</feature>
<feature type="region of interest" description="Disordered" evidence="1">
    <location>
        <begin position="62"/>
        <end position="88"/>
    </location>
</feature>
<reference evidence="2 3" key="1">
    <citation type="submission" date="2020-10" db="EMBL/GenBank/DDBJ databases">
        <title>Plant Genome Project.</title>
        <authorList>
            <person name="Zhang R.-G."/>
        </authorList>
    </citation>
    <scope>NUCLEOTIDE SEQUENCE [LARGE SCALE GENOMIC DNA]</scope>
    <source>
        <strain evidence="2">FAFU-HL-1</strain>
        <tissue evidence="2">Leaf</tissue>
    </source>
</reference>
<keyword evidence="3" id="KW-1185">Reference proteome</keyword>
<protein>
    <submittedName>
        <fullName evidence="2">Uncharacterized protein</fullName>
    </submittedName>
</protein>
<gene>
    <name evidence="2" type="ORF">SADUNF_Sadunf08G0001600</name>
</gene>
<dbReference type="Proteomes" id="UP000657918">
    <property type="component" value="Chromosome 8"/>
</dbReference>
<evidence type="ECO:0000256" key="1">
    <source>
        <dbReference type="SAM" id="MobiDB-lite"/>
    </source>
</evidence>
<proteinExistence type="predicted"/>
<sequence>MSILANKTSRNCTELCTGIKKSISTTTQHDRTVAGDGKNFSSKGEMSKVAKENQEMKIVFQNMSEESFSDDESKGKERSEKKRGSNSCSSKINVIIRRVPGTVLLDGYVRS</sequence>
<feature type="region of interest" description="Disordered" evidence="1">
    <location>
        <begin position="26"/>
        <end position="48"/>
    </location>
</feature>